<feature type="compositionally biased region" description="Gly residues" evidence="2">
    <location>
        <begin position="35"/>
        <end position="45"/>
    </location>
</feature>
<keyword evidence="3" id="KW-1133">Transmembrane helix</keyword>
<reference evidence="5 6" key="1">
    <citation type="journal article" date="2018" name="Cell">
        <title>The Chara Genome: Secondary Complexity and Implications for Plant Terrestrialization.</title>
        <authorList>
            <person name="Nishiyama T."/>
            <person name="Sakayama H."/>
            <person name="Vries J.D."/>
            <person name="Buschmann H."/>
            <person name="Saint-Marcoux D."/>
            <person name="Ullrich K.K."/>
            <person name="Haas F.B."/>
            <person name="Vanderstraeten L."/>
            <person name="Becker D."/>
            <person name="Lang D."/>
            <person name="Vosolsobe S."/>
            <person name="Rombauts S."/>
            <person name="Wilhelmsson P.K.I."/>
            <person name="Janitza P."/>
            <person name="Kern R."/>
            <person name="Heyl A."/>
            <person name="Rumpler F."/>
            <person name="Villalobos L.I.A.C."/>
            <person name="Clay J.M."/>
            <person name="Skokan R."/>
            <person name="Toyoda A."/>
            <person name="Suzuki Y."/>
            <person name="Kagoshima H."/>
            <person name="Schijlen E."/>
            <person name="Tajeshwar N."/>
            <person name="Catarino B."/>
            <person name="Hetherington A.J."/>
            <person name="Saltykova A."/>
            <person name="Bonnot C."/>
            <person name="Breuninger H."/>
            <person name="Symeonidi A."/>
            <person name="Radhakrishnan G.V."/>
            <person name="Van Nieuwerburgh F."/>
            <person name="Deforce D."/>
            <person name="Chang C."/>
            <person name="Karol K.G."/>
            <person name="Hedrich R."/>
            <person name="Ulvskov P."/>
            <person name="Glockner G."/>
            <person name="Delwiche C.F."/>
            <person name="Petrasek J."/>
            <person name="Van de Peer Y."/>
            <person name="Friml J."/>
            <person name="Beilby M."/>
            <person name="Dolan L."/>
            <person name="Kohara Y."/>
            <person name="Sugano S."/>
            <person name="Fujiyama A."/>
            <person name="Delaux P.-M."/>
            <person name="Quint M."/>
            <person name="TheiBen G."/>
            <person name="Hagemann M."/>
            <person name="Harholt J."/>
            <person name="Dunand C."/>
            <person name="Zachgo S."/>
            <person name="Langdale J."/>
            <person name="Maumus F."/>
            <person name="Straeten D.V.D."/>
            <person name="Gould S.B."/>
            <person name="Rensing S.A."/>
        </authorList>
    </citation>
    <scope>NUCLEOTIDE SEQUENCE [LARGE SCALE GENOMIC DNA]</scope>
    <source>
        <strain evidence="5 6">S276</strain>
    </source>
</reference>
<organism evidence="5 6">
    <name type="scientific">Chara braunii</name>
    <name type="common">Braun's stonewort</name>
    <dbReference type="NCBI Taxonomy" id="69332"/>
    <lineage>
        <taxon>Eukaryota</taxon>
        <taxon>Viridiplantae</taxon>
        <taxon>Streptophyta</taxon>
        <taxon>Charophyceae</taxon>
        <taxon>Charales</taxon>
        <taxon>Characeae</taxon>
        <taxon>Chara</taxon>
    </lineage>
</organism>
<dbReference type="AlphaFoldDB" id="A0A388M9C2"/>
<evidence type="ECO:0000259" key="4">
    <source>
        <dbReference type="PROSITE" id="PS50157"/>
    </source>
</evidence>
<proteinExistence type="predicted"/>
<dbReference type="PROSITE" id="PS00028">
    <property type="entry name" value="ZINC_FINGER_C2H2_1"/>
    <property type="match status" value="1"/>
</dbReference>
<evidence type="ECO:0000313" key="6">
    <source>
        <dbReference type="Proteomes" id="UP000265515"/>
    </source>
</evidence>
<dbReference type="PROSITE" id="PS50157">
    <property type="entry name" value="ZINC_FINGER_C2H2_2"/>
    <property type="match status" value="1"/>
</dbReference>
<protein>
    <recommendedName>
        <fullName evidence="4">C2H2-type domain-containing protein</fullName>
    </recommendedName>
</protein>
<keyword evidence="6" id="KW-1185">Reference proteome</keyword>
<dbReference type="GO" id="GO:0008270">
    <property type="term" value="F:zinc ion binding"/>
    <property type="evidence" value="ECO:0007669"/>
    <property type="project" value="UniProtKB-KW"/>
</dbReference>
<feature type="compositionally biased region" description="Acidic residues" evidence="2">
    <location>
        <begin position="22"/>
        <end position="33"/>
    </location>
</feature>
<keyword evidence="1" id="KW-0863">Zinc-finger</keyword>
<sequence>MFSGPDNGRAWGGPGVKRIREGEEEEEEEEEEVALGGGGGGGGGCARRTRGRTRGRRSSKEGEEEVAQRSCKGEEVGRRCARGKCISCKDEQEITRRLCGGRTRWEEIAHAGLGGQKRTHEEEEVGQGGGAGGGQRRGGRRSRNGEEKVPTPCARGKCRSRKDREEVARGGGGRGRGRSRLHNGDRLQEVVGEGEGRRGGIPDGGMEMEKERGRRCEWVMDALYVGLERRQIPTSLAHGHQRWCICLLALGVITGYHLLTSSAAAFRLSAHPPPATSRRPNGEGPEFCSRAQSRVARSILSEYLLPVVEKEWAYAFSEKCLLNPARDMFHMQEGNKSGSNRMDWKCLYCGKGFYAEVYIDKHMDNRHKDKVVNGGVCLGDMCDVLHCNEWEANKDGATVRGKCQSQVMEKRYHRCQSIALSCFPLDGGPASARLNEFFMRQFCAAHTCDSRRKLFSEGRTVKSSSSWLTFKIISVFGLLVVFYGCFYACNKGVVKQALTSRPSRKSSSLKSKGE</sequence>
<dbReference type="InterPro" id="IPR013087">
    <property type="entry name" value="Znf_C2H2_type"/>
</dbReference>
<keyword evidence="1" id="KW-0862">Zinc</keyword>
<gene>
    <name evidence="5" type="ORF">CBR_g52069</name>
</gene>
<dbReference type="EMBL" id="BFEA01000881">
    <property type="protein sequence ID" value="GBG91187.1"/>
    <property type="molecule type" value="Genomic_DNA"/>
</dbReference>
<feature type="region of interest" description="Disordered" evidence="2">
    <location>
        <begin position="1"/>
        <end position="74"/>
    </location>
</feature>
<feature type="transmembrane region" description="Helical" evidence="3">
    <location>
        <begin position="467"/>
        <end position="489"/>
    </location>
</feature>
<accession>A0A388M9C2</accession>
<dbReference type="Gramene" id="GBG91187">
    <property type="protein sequence ID" value="GBG91187"/>
    <property type="gene ID" value="CBR_g52069"/>
</dbReference>
<keyword evidence="1" id="KW-0479">Metal-binding</keyword>
<feature type="compositionally biased region" description="Basic residues" evidence="2">
    <location>
        <begin position="47"/>
        <end position="57"/>
    </location>
</feature>
<dbReference type="Proteomes" id="UP000265515">
    <property type="component" value="Unassembled WGS sequence"/>
</dbReference>
<feature type="domain" description="C2H2-type" evidence="4">
    <location>
        <begin position="344"/>
        <end position="372"/>
    </location>
</feature>
<feature type="compositionally biased region" description="Gly residues" evidence="2">
    <location>
        <begin position="126"/>
        <end position="136"/>
    </location>
</feature>
<keyword evidence="3" id="KW-0472">Membrane</keyword>
<comment type="caution">
    <text evidence="5">The sequence shown here is derived from an EMBL/GenBank/DDBJ whole genome shotgun (WGS) entry which is preliminary data.</text>
</comment>
<dbReference type="PANTHER" id="PTHR21385">
    <property type="entry name" value="ZINC FINGER PROTEIN-RELATED"/>
    <property type="match status" value="1"/>
</dbReference>
<dbReference type="OrthoDB" id="4507at2759"/>
<evidence type="ECO:0000256" key="2">
    <source>
        <dbReference type="SAM" id="MobiDB-lite"/>
    </source>
</evidence>
<evidence type="ECO:0000313" key="5">
    <source>
        <dbReference type="EMBL" id="GBG91187.1"/>
    </source>
</evidence>
<name>A0A388M9C2_CHABU</name>
<evidence type="ECO:0000256" key="3">
    <source>
        <dbReference type="SAM" id="Phobius"/>
    </source>
</evidence>
<evidence type="ECO:0000256" key="1">
    <source>
        <dbReference type="PROSITE-ProRule" id="PRU00042"/>
    </source>
</evidence>
<keyword evidence="3" id="KW-0812">Transmembrane</keyword>
<dbReference type="PANTHER" id="PTHR21385:SF0">
    <property type="entry name" value="RE51073P"/>
    <property type="match status" value="1"/>
</dbReference>
<feature type="region of interest" description="Disordered" evidence="2">
    <location>
        <begin position="111"/>
        <end position="184"/>
    </location>
</feature>